<reference evidence="8 9" key="1">
    <citation type="submission" date="2020-11" db="EMBL/GenBank/DDBJ databases">
        <title>Complete genome sequence for Salinimonas sp. strain G2-b.</title>
        <authorList>
            <person name="Park S.-J."/>
        </authorList>
    </citation>
    <scope>NUCLEOTIDE SEQUENCE [LARGE SCALE GENOMIC DNA]</scope>
    <source>
        <strain evidence="8 9">G2-b</strain>
    </source>
</reference>
<dbReference type="PROSITE" id="PS51257">
    <property type="entry name" value="PROKAR_LIPOPROTEIN"/>
    <property type="match status" value="1"/>
</dbReference>
<keyword evidence="9" id="KW-1185">Reference proteome</keyword>
<evidence type="ECO:0000256" key="6">
    <source>
        <dbReference type="ARBA" id="ARBA00023288"/>
    </source>
</evidence>
<dbReference type="KEGG" id="smaa:IT774_00540"/>
<keyword evidence="3" id="KW-0472">Membrane</keyword>
<organism evidence="8 9">
    <name type="scientific">Salinimonas marina</name>
    <dbReference type="NCBI Taxonomy" id="2785918"/>
    <lineage>
        <taxon>Bacteria</taxon>
        <taxon>Pseudomonadati</taxon>
        <taxon>Pseudomonadota</taxon>
        <taxon>Gammaproteobacteria</taxon>
        <taxon>Alteromonadales</taxon>
        <taxon>Alteromonadaceae</taxon>
        <taxon>Alteromonas/Salinimonas group</taxon>
        <taxon>Salinimonas</taxon>
    </lineage>
</organism>
<feature type="compositionally biased region" description="Polar residues" evidence="7">
    <location>
        <begin position="33"/>
        <end position="53"/>
    </location>
</feature>
<keyword evidence="2" id="KW-0732">Signal</keyword>
<dbReference type="NCBIfam" id="NF047847">
    <property type="entry name" value="SS_mature_LptM"/>
    <property type="match status" value="1"/>
</dbReference>
<feature type="region of interest" description="Disordered" evidence="7">
    <location>
        <begin position="32"/>
        <end position="53"/>
    </location>
</feature>
<dbReference type="Proteomes" id="UP000595095">
    <property type="component" value="Chromosome"/>
</dbReference>
<dbReference type="InterPro" id="IPR032831">
    <property type="entry name" value="LptM_cons"/>
</dbReference>
<dbReference type="RefSeq" id="WP_195810891.1">
    <property type="nucleotide sequence ID" value="NZ_CP064795.1"/>
</dbReference>
<evidence type="ECO:0000313" key="8">
    <source>
        <dbReference type="EMBL" id="QPG05808.1"/>
    </source>
</evidence>
<evidence type="ECO:0000256" key="3">
    <source>
        <dbReference type="ARBA" id="ARBA00023136"/>
    </source>
</evidence>
<gene>
    <name evidence="8" type="ORF">IT774_00540</name>
</gene>
<protein>
    <submittedName>
        <fullName evidence="8">Lipoprotein</fullName>
    </submittedName>
</protein>
<accession>A0A7S9DY83</accession>
<dbReference type="AlphaFoldDB" id="A0A7S9DY83"/>
<evidence type="ECO:0000313" key="9">
    <source>
        <dbReference type="Proteomes" id="UP000595095"/>
    </source>
</evidence>
<evidence type="ECO:0000256" key="5">
    <source>
        <dbReference type="ARBA" id="ARBA00023237"/>
    </source>
</evidence>
<name>A0A7S9DY83_9ALTE</name>
<dbReference type="EMBL" id="CP064795">
    <property type="protein sequence ID" value="QPG05808.1"/>
    <property type="molecule type" value="Genomic_DNA"/>
</dbReference>
<evidence type="ECO:0000256" key="1">
    <source>
        <dbReference type="ARBA" id="ARBA00004459"/>
    </source>
</evidence>
<evidence type="ECO:0000256" key="2">
    <source>
        <dbReference type="ARBA" id="ARBA00022729"/>
    </source>
</evidence>
<evidence type="ECO:0000256" key="4">
    <source>
        <dbReference type="ARBA" id="ARBA00023139"/>
    </source>
</evidence>
<evidence type="ECO:0000256" key="7">
    <source>
        <dbReference type="SAM" id="MobiDB-lite"/>
    </source>
</evidence>
<proteinExistence type="predicted"/>
<comment type="subcellular location">
    <subcellularLocation>
        <location evidence="1">Cell outer membrane</location>
        <topology evidence="1">Lipid-anchor</topology>
    </subcellularLocation>
</comment>
<keyword evidence="4" id="KW-0564">Palmitate</keyword>
<sequence length="53" mass="5751">MFKNPCIRLSLILSVVFISACGYRGALYLPEEPQQTAPKPADQASSETPAEPN</sequence>
<keyword evidence="5" id="KW-0998">Cell outer membrane</keyword>
<keyword evidence="6 8" id="KW-0449">Lipoprotein</keyword>